<evidence type="ECO:0000313" key="2">
    <source>
        <dbReference type="Proteomes" id="UP000789920"/>
    </source>
</evidence>
<feature type="non-terminal residue" evidence="1">
    <location>
        <position position="143"/>
    </location>
</feature>
<evidence type="ECO:0000313" key="1">
    <source>
        <dbReference type="EMBL" id="CAG8836440.1"/>
    </source>
</evidence>
<feature type="non-terminal residue" evidence="1">
    <location>
        <position position="1"/>
    </location>
</feature>
<organism evidence="1 2">
    <name type="scientific">Racocetra persica</name>
    <dbReference type="NCBI Taxonomy" id="160502"/>
    <lineage>
        <taxon>Eukaryota</taxon>
        <taxon>Fungi</taxon>
        <taxon>Fungi incertae sedis</taxon>
        <taxon>Mucoromycota</taxon>
        <taxon>Glomeromycotina</taxon>
        <taxon>Glomeromycetes</taxon>
        <taxon>Diversisporales</taxon>
        <taxon>Gigasporaceae</taxon>
        <taxon>Racocetra</taxon>
    </lineage>
</organism>
<sequence>LGKLNSEYGEKYNFVIVKKGEDNYTIWDTSKYDAGFGVKKDGKAERIKNIELLRKKKMDGELAKLIGLPLLYTGTTGDNVSSINIVGLIYDKKENSQTIYLSEHGDRIIKISNAINNSNELGSGKKSVNKIGSSLKLLKINIL</sequence>
<gene>
    <name evidence="1" type="ORF">RPERSI_LOCUS29929</name>
</gene>
<reference evidence="1" key="1">
    <citation type="submission" date="2021-06" db="EMBL/GenBank/DDBJ databases">
        <authorList>
            <person name="Kallberg Y."/>
            <person name="Tangrot J."/>
            <person name="Rosling A."/>
        </authorList>
    </citation>
    <scope>NUCLEOTIDE SEQUENCE</scope>
    <source>
        <strain evidence="1">MA461A</strain>
    </source>
</reference>
<accession>A0ACA9SDP8</accession>
<protein>
    <submittedName>
        <fullName evidence="1">1512_t:CDS:1</fullName>
    </submittedName>
</protein>
<dbReference type="EMBL" id="CAJVQC010114712">
    <property type="protein sequence ID" value="CAG8836440.1"/>
    <property type="molecule type" value="Genomic_DNA"/>
</dbReference>
<dbReference type="Proteomes" id="UP000789920">
    <property type="component" value="Unassembled WGS sequence"/>
</dbReference>
<comment type="caution">
    <text evidence="1">The sequence shown here is derived from an EMBL/GenBank/DDBJ whole genome shotgun (WGS) entry which is preliminary data.</text>
</comment>
<proteinExistence type="predicted"/>
<name>A0ACA9SDP8_9GLOM</name>
<keyword evidence="2" id="KW-1185">Reference proteome</keyword>